<gene>
    <name evidence="9" type="ORF">PV08_03559</name>
</gene>
<evidence type="ECO:0000256" key="3">
    <source>
        <dbReference type="ARBA" id="ARBA00022723"/>
    </source>
</evidence>
<dbReference type="GeneID" id="27330642"/>
<feature type="domain" description="Isochorismatase-like" evidence="8">
    <location>
        <begin position="6"/>
        <end position="206"/>
    </location>
</feature>
<dbReference type="PANTHER" id="PTHR11080:SF2">
    <property type="entry name" value="LD05707P"/>
    <property type="match status" value="1"/>
</dbReference>
<dbReference type="VEuPathDB" id="FungiDB:PV08_03559"/>
<evidence type="ECO:0000256" key="5">
    <source>
        <dbReference type="ARBA" id="ARBA00037900"/>
    </source>
</evidence>
<dbReference type="InterPro" id="IPR052347">
    <property type="entry name" value="Isochorismatase_Nicotinamidase"/>
</dbReference>
<dbReference type="GO" id="GO:0046872">
    <property type="term" value="F:metal ion binding"/>
    <property type="evidence" value="ECO:0007669"/>
    <property type="project" value="UniProtKB-KW"/>
</dbReference>
<evidence type="ECO:0000256" key="6">
    <source>
        <dbReference type="ARBA" id="ARBA00039017"/>
    </source>
</evidence>
<dbReference type="GO" id="GO:0008936">
    <property type="term" value="F:nicotinamidase activity"/>
    <property type="evidence" value="ECO:0007669"/>
    <property type="project" value="UniProtKB-EC"/>
</dbReference>
<dbReference type="HOGENOM" id="CLU_068979_13_0_1"/>
<dbReference type="OrthoDB" id="3341310at2759"/>
<keyword evidence="3" id="KW-0479">Metal-binding</keyword>
<dbReference type="Pfam" id="PF00857">
    <property type="entry name" value="Isochorismatase"/>
    <property type="match status" value="1"/>
</dbReference>
<dbReference type="Proteomes" id="UP000053328">
    <property type="component" value="Unassembled WGS sequence"/>
</dbReference>
<evidence type="ECO:0000256" key="1">
    <source>
        <dbReference type="ARBA" id="ARBA00006336"/>
    </source>
</evidence>
<keyword evidence="10" id="KW-1185">Reference proteome</keyword>
<dbReference type="PANTHER" id="PTHR11080">
    <property type="entry name" value="PYRAZINAMIDASE/NICOTINAMIDASE"/>
    <property type="match status" value="1"/>
</dbReference>
<proteinExistence type="inferred from homology"/>
<dbReference type="GO" id="GO:0019363">
    <property type="term" value="P:pyridine nucleotide biosynthetic process"/>
    <property type="evidence" value="ECO:0007669"/>
    <property type="project" value="UniProtKB-KW"/>
</dbReference>
<dbReference type="InterPro" id="IPR000868">
    <property type="entry name" value="Isochorismatase-like_dom"/>
</dbReference>
<keyword evidence="2" id="KW-0662">Pyridine nucleotide biosynthesis</keyword>
<evidence type="ECO:0000313" key="9">
    <source>
        <dbReference type="EMBL" id="KIW19265.1"/>
    </source>
</evidence>
<evidence type="ECO:0000259" key="8">
    <source>
        <dbReference type="Pfam" id="PF00857"/>
    </source>
</evidence>
<dbReference type="SUPFAM" id="SSF52499">
    <property type="entry name" value="Isochorismatase-like hydrolases"/>
    <property type="match status" value="1"/>
</dbReference>
<dbReference type="RefSeq" id="XP_016239481.1">
    <property type="nucleotide sequence ID" value="XM_016377911.1"/>
</dbReference>
<comment type="similarity">
    <text evidence="1">Belongs to the isochorismatase family.</text>
</comment>
<organism evidence="9 10">
    <name type="scientific">Exophiala spinifera</name>
    <dbReference type="NCBI Taxonomy" id="91928"/>
    <lineage>
        <taxon>Eukaryota</taxon>
        <taxon>Fungi</taxon>
        <taxon>Dikarya</taxon>
        <taxon>Ascomycota</taxon>
        <taxon>Pezizomycotina</taxon>
        <taxon>Eurotiomycetes</taxon>
        <taxon>Chaetothyriomycetidae</taxon>
        <taxon>Chaetothyriales</taxon>
        <taxon>Herpotrichiellaceae</taxon>
        <taxon>Exophiala</taxon>
    </lineage>
</organism>
<accession>A0A0D2BKY5</accession>
<comment type="pathway">
    <text evidence="5">Cofactor biosynthesis; nicotinate biosynthesis; nicotinate from nicotinamide: step 1/1.</text>
</comment>
<evidence type="ECO:0000256" key="2">
    <source>
        <dbReference type="ARBA" id="ARBA00022642"/>
    </source>
</evidence>
<dbReference type="CDD" id="cd01011">
    <property type="entry name" value="nicotinamidase"/>
    <property type="match status" value="1"/>
</dbReference>
<sequence>MSFRPALIVVDMQNDFCPPDGSLAVAGARDIIPLINRLLGSSKFVIKVATQDWHPRDHISFATNHPPPNNKPFESFVDVRNLVANKPEQTMKQRLWPVHCLQQTKGAEILEEIDLSKVDAIVYKGMDSRVEMYSAFSDSFGNMTAGAGGVNVDLAALLTEQQITHVYVVGLAGDYCVKESALGAARAGFTTYLIEEAQKCVDPSSWSDIKAELSQGSVSLINIDSHESQRVLEA</sequence>
<dbReference type="Gene3D" id="3.40.50.850">
    <property type="entry name" value="Isochorismatase-like"/>
    <property type="match status" value="1"/>
</dbReference>
<evidence type="ECO:0000313" key="10">
    <source>
        <dbReference type="Proteomes" id="UP000053328"/>
    </source>
</evidence>
<keyword evidence="4" id="KW-0378">Hydrolase</keyword>
<dbReference type="EMBL" id="KN847493">
    <property type="protein sequence ID" value="KIW19265.1"/>
    <property type="molecule type" value="Genomic_DNA"/>
</dbReference>
<dbReference type="EC" id="3.5.1.19" evidence="6"/>
<reference evidence="9 10" key="1">
    <citation type="submission" date="2015-01" db="EMBL/GenBank/DDBJ databases">
        <title>The Genome Sequence of Exophiala spinifera CBS89968.</title>
        <authorList>
            <consortium name="The Broad Institute Genomics Platform"/>
            <person name="Cuomo C."/>
            <person name="de Hoog S."/>
            <person name="Gorbushina A."/>
            <person name="Stielow B."/>
            <person name="Teixiera M."/>
            <person name="Abouelleil A."/>
            <person name="Chapman S.B."/>
            <person name="Priest M."/>
            <person name="Young S.K."/>
            <person name="Wortman J."/>
            <person name="Nusbaum C."/>
            <person name="Birren B."/>
        </authorList>
    </citation>
    <scope>NUCLEOTIDE SEQUENCE [LARGE SCALE GENOMIC DNA]</scope>
    <source>
        <strain evidence="9 10">CBS 89968</strain>
    </source>
</reference>
<protein>
    <recommendedName>
        <fullName evidence="6">nicotinamidase</fullName>
        <ecNumber evidence="6">3.5.1.19</ecNumber>
    </recommendedName>
    <alternativeName>
        <fullName evidence="7">Nicotinamide deamidase</fullName>
    </alternativeName>
</protein>
<dbReference type="AlphaFoldDB" id="A0A0D2BKY5"/>
<evidence type="ECO:0000256" key="4">
    <source>
        <dbReference type="ARBA" id="ARBA00022801"/>
    </source>
</evidence>
<dbReference type="InterPro" id="IPR036380">
    <property type="entry name" value="Isochorismatase-like_sf"/>
</dbReference>
<dbReference type="STRING" id="91928.A0A0D2BKY5"/>
<evidence type="ECO:0000256" key="7">
    <source>
        <dbReference type="ARBA" id="ARBA00043224"/>
    </source>
</evidence>
<name>A0A0D2BKY5_9EURO</name>